<dbReference type="Pfam" id="PF00072">
    <property type="entry name" value="Response_reg"/>
    <property type="match status" value="1"/>
</dbReference>
<name>A0A975GES1_9BACT</name>
<dbReference type="EMBL" id="CP061799">
    <property type="protein sequence ID" value="QTA78521.1"/>
    <property type="molecule type" value="Genomic_DNA"/>
</dbReference>
<feature type="domain" description="HTH luxR-type" evidence="6">
    <location>
        <begin position="148"/>
        <end position="213"/>
    </location>
</feature>
<dbReference type="GO" id="GO:0006355">
    <property type="term" value="P:regulation of DNA-templated transcription"/>
    <property type="evidence" value="ECO:0007669"/>
    <property type="project" value="InterPro"/>
</dbReference>
<dbReference type="GO" id="GO:0000160">
    <property type="term" value="P:phosphorelay signal transduction system"/>
    <property type="evidence" value="ECO:0007669"/>
    <property type="project" value="InterPro"/>
</dbReference>
<dbReference type="GO" id="GO:0003677">
    <property type="term" value="F:DNA binding"/>
    <property type="evidence" value="ECO:0007669"/>
    <property type="project" value="UniProtKB-KW"/>
</dbReference>
<dbReference type="InterPro" id="IPR001789">
    <property type="entry name" value="Sig_transdc_resp-reg_receiver"/>
</dbReference>
<dbReference type="SMART" id="SM00421">
    <property type="entry name" value="HTH_LUXR"/>
    <property type="match status" value="1"/>
</dbReference>
<dbReference type="CDD" id="cd06170">
    <property type="entry name" value="LuxR_C_like"/>
    <property type="match status" value="1"/>
</dbReference>
<evidence type="ECO:0000313" key="9">
    <source>
        <dbReference type="Proteomes" id="UP000663720"/>
    </source>
</evidence>
<dbReference type="PROSITE" id="PS50110">
    <property type="entry name" value="RESPONSE_REGULATORY"/>
    <property type="match status" value="1"/>
</dbReference>
<dbReference type="RefSeq" id="WP_207690363.1">
    <property type="nucleotide sequence ID" value="NZ_CP061799.1"/>
</dbReference>
<feature type="modified residue" description="4-aspartylphosphate" evidence="5">
    <location>
        <position position="57"/>
    </location>
</feature>
<evidence type="ECO:0000259" key="6">
    <source>
        <dbReference type="PROSITE" id="PS50043"/>
    </source>
</evidence>
<keyword evidence="3" id="KW-0238">DNA-binding</keyword>
<evidence type="ECO:0000259" key="7">
    <source>
        <dbReference type="PROSITE" id="PS50110"/>
    </source>
</evidence>
<evidence type="ECO:0000313" key="8">
    <source>
        <dbReference type="EMBL" id="QTA78521.1"/>
    </source>
</evidence>
<sequence>MDYKKTVQIIDRHPLFRAGLKGVIESENEYRIVNESSTARQALNMADQLHPDIIILDLILPDMDGIKLTTELTDVSESSQIMVVSIHSKINYVVKSIQAGAKGYILKESGTDCLMDCLRRISTGKQFIDPSLSESLCELFMFINSPLVDNTQTQLTGREQEILHLVAENFTSKDIGKKLCISSKTVETHRYNLMKKLGLKNKVELIQYAINMGIVDMEVWKQGCRTG</sequence>
<dbReference type="InterPro" id="IPR016032">
    <property type="entry name" value="Sig_transdc_resp-reg_C-effctor"/>
</dbReference>
<dbReference type="Gene3D" id="3.40.50.2300">
    <property type="match status" value="1"/>
</dbReference>
<evidence type="ECO:0000256" key="1">
    <source>
        <dbReference type="ARBA" id="ARBA00022553"/>
    </source>
</evidence>
<dbReference type="AlphaFoldDB" id="A0A975GES1"/>
<gene>
    <name evidence="8" type="ORF">dnl_07450</name>
</gene>
<evidence type="ECO:0000256" key="2">
    <source>
        <dbReference type="ARBA" id="ARBA00023015"/>
    </source>
</evidence>
<evidence type="ECO:0000256" key="3">
    <source>
        <dbReference type="ARBA" id="ARBA00023125"/>
    </source>
</evidence>
<dbReference type="SMART" id="SM00448">
    <property type="entry name" value="REC"/>
    <property type="match status" value="1"/>
</dbReference>
<evidence type="ECO:0000256" key="4">
    <source>
        <dbReference type="ARBA" id="ARBA00023163"/>
    </source>
</evidence>
<dbReference type="InterPro" id="IPR039420">
    <property type="entry name" value="WalR-like"/>
</dbReference>
<keyword evidence="9" id="KW-1185">Reference proteome</keyword>
<dbReference type="InterPro" id="IPR011006">
    <property type="entry name" value="CheY-like_superfamily"/>
</dbReference>
<dbReference type="PROSITE" id="PS50043">
    <property type="entry name" value="HTH_LUXR_2"/>
    <property type="match status" value="1"/>
</dbReference>
<dbReference type="InterPro" id="IPR000792">
    <property type="entry name" value="Tscrpt_reg_LuxR_C"/>
</dbReference>
<protein>
    <submittedName>
        <fullName evidence="8">Two component system response regulator, LuxR domain-containing</fullName>
    </submittedName>
</protein>
<dbReference type="SUPFAM" id="SSF46894">
    <property type="entry name" value="C-terminal effector domain of the bipartite response regulators"/>
    <property type="match status" value="1"/>
</dbReference>
<keyword evidence="2" id="KW-0805">Transcription regulation</keyword>
<reference evidence="8" key="1">
    <citation type="journal article" date="2021" name="Microb. Physiol.">
        <title>Proteogenomic Insights into the Physiology of Marine, Sulfate-Reducing, Filamentous Desulfonema limicola and Desulfonema magnum.</title>
        <authorList>
            <person name="Schnaars V."/>
            <person name="Wohlbrand L."/>
            <person name="Scheve S."/>
            <person name="Hinrichs C."/>
            <person name="Reinhardt R."/>
            <person name="Rabus R."/>
        </authorList>
    </citation>
    <scope>NUCLEOTIDE SEQUENCE</scope>
    <source>
        <strain evidence="8">5ac10</strain>
    </source>
</reference>
<dbReference type="KEGG" id="dli:dnl_07450"/>
<dbReference type="PANTHER" id="PTHR43214">
    <property type="entry name" value="TWO-COMPONENT RESPONSE REGULATOR"/>
    <property type="match status" value="1"/>
</dbReference>
<keyword evidence="1 5" id="KW-0597">Phosphoprotein</keyword>
<dbReference type="CDD" id="cd17535">
    <property type="entry name" value="REC_NarL-like"/>
    <property type="match status" value="1"/>
</dbReference>
<organism evidence="8 9">
    <name type="scientific">Desulfonema limicola</name>
    <dbReference type="NCBI Taxonomy" id="45656"/>
    <lineage>
        <taxon>Bacteria</taxon>
        <taxon>Pseudomonadati</taxon>
        <taxon>Thermodesulfobacteriota</taxon>
        <taxon>Desulfobacteria</taxon>
        <taxon>Desulfobacterales</taxon>
        <taxon>Desulfococcaceae</taxon>
        <taxon>Desulfonema</taxon>
    </lineage>
</organism>
<proteinExistence type="predicted"/>
<evidence type="ECO:0000256" key="5">
    <source>
        <dbReference type="PROSITE-ProRule" id="PRU00169"/>
    </source>
</evidence>
<dbReference type="PANTHER" id="PTHR43214:SF41">
    <property type="entry name" value="NITRATE_NITRITE RESPONSE REGULATOR PROTEIN NARP"/>
    <property type="match status" value="1"/>
</dbReference>
<dbReference type="Proteomes" id="UP000663720">
    <property type="component" value="Chromosome"/>
</dbReference>
<dbReference type="PRINTS" id="PR00038">
    <property type="entry name" value="HTHLUXR"/>
</dbReference>
<keyword evidence="4" id="KW-0804">Transcription</keyword>
<dbReference type="SUPFAM" id="SSF52172">
    <property type="entry name" value="CheY-like"/>
    <property type="match status" value="1"/>
</dbReference>
<feature type="domain" description="Response regulatory" evidence="7">
    <location>
        <begin position="6"/>
        <end position="122"/>
    </location>
</feature>
<dbReference type="InterPro" id="IPR058245">
    <property type="entry name" value="NreC/VraR/RcsB-like_REC"/>
</dbReference>
<dbReference type="Pfam" id="PF00196">
    <property type="entry name" value="GerE"/>
    <property type="match status" value="1"/>
</dbReference>
<accession>A0A975GES1</accession>